<dbReference type="InterPro" id="IPR029063">
    <property type="entry name" value="SAM-dependent_MTases_sf"/>
</dbReference>
<sequence length="239" mass="27078">MTSQKSSLDRQTVSSVCPLCRLRAAQPFLYHRDRRDKKRRTVEDAALRSYYQCSACALVYVPEQFHLSAAQEKAYYDLHENSLQDAGYRKFLSRCAEPLVAALPAGAEGLDFGCGPAPLLAQLLEQAGHKMAIYDLYYQPDAAVLKRTFDFIVSTEVVEHLSAPGDVIEMLWQRVRRGGVLALMTKLVASRERFASWHYIRDPTHIVFFSEETFSWLAAHLGAELEIVAPDVIFLHRPD</sequence>
<reference evidence="1" key="1">
    <citation type="thesis" date="2020" institute="Technische Universitat Dresden" country="Dresden, Germany">
        <title>The Agarolytic System of Microbulbifer elongatus PORT2, Isolated from Batu Karas, Pangandaran West Java Indonesia.</title>
        <authorList>
            <person name="Anggraeni S.R."/>
        </authorList>
    </citation>
    <scope>NUCLEOTIDE SEQUENCE</scope>
    <source>
        <strain evidence="1">PORT2</strain>
    </source>
</reference>
<keyword evidence="2" id="KW-1185">Reference proteome</keyword>
<dbReference type="GO" id="GO:0032259">
    <property type="term" value="P:methylation"/>
    <property type="evidence" value="ECO:0007669"/>
    <property type="project" value="UniProtKB-KW"/>
</dbReference>
<comment type="caution">
    <text evidence="1">The sequence shown here is derived from an EMBL/GenBank/DDBJ whole genome shotgun (WGS) entry which is preliminary data.</text>
</comment>
<dbReference type="RefSeq" id="WP_255875463.1">
    <property type="nucleotide sequence ID" value="NZ_JACASI010000034.1"/>
</dbReference>
<protein>
    <submittedName>
        <fullName evidence="1">Class I SAM-dependent methyltransferase</fullName>
    </submittedName>
</protein>
<evidence type="ECO:0000313" key="2">
    <source>
        <dbReference type="Proteomes" id="UP001205566"/>
    </source>
</evidence>
<keyword evidence="1" id="KW-0489">Methyltransferase</keyword>
<keyword evidence="1" id="KW-0808">Transferase</keyword>
<evidence type="ECO:0000313" key="1">
    <source>
        <dbReference type="EMBL" id="MCQ3830537.1"/>
    </source>
</evidence>
<gene>
    <name evidence="1" type="ORF">HXX02_13910</name>
</gene>
<dbReference type="Proteomes" id="UP001205566">
    <property type="component" value="Unassembled WGS sequence"/>
</dbReference>
<dbReference type="Pfam" id="PF13489">
    <property type="entry name" value="Methyltransf_23"/>
    <property type="match status" value="1"/>
</dbReference>
<proteinExistence type="predicted"/>
<dbReference type="GO" id="GO:0008168">
    <property type="term" value="F:methyltransferase activity"/>
    <property type="evidence" value="ECO:0007669"/>
    <property type="project" value="UniProtKB-KW"/>
</dbReference>
<dbReference type="SUPFAM" id="SSF53335">
    <property type="entry name" value="S-adenosyl-L-methionine-dependent methyltransferases"/>
    <property type="match status" value="1"/>
</dbReference>
<organism evidence="1 2">
    <name type="scientific">Microbulbifer elongatus</name>
    <dbReference type="NCBI Taxonomy" id="86173"/>
    <lineage>
        <taxon>Bacteria</taxon>
        <taxon>Pseudomonadati</taxon>
        <taxon>Pseudomonadota</taxon>
        <taxon>Gammaproteobacteria</taxon>
        <taxon>Cellvibrionales</taxon>
        <taxon>Microbulbiferaceae</taxon>
        <taxon>Microbulbifer</taxon>
    </lineage>
</organism>
<accession>A0ABT1P4T3</accession>
<name>A0ABT1P4T3_9GAMM</name>
<dbReference type="Gene3D" id="3.40.50.150">
    <property type="entry name" value="Vaccinia Virus protein VP39"/>
    <property type="match status" value="1"/>
</dbReference>
<dbReference type="EMBL" id="JACASI010000034">
    <property type="protein sequence ID" value="MCQ3830537.1"/>
    <property type="molecule type" value="Genomic_DNA"/>
</dbReference>